<dbReference type="GO" id="GO:0048039">
    <property type="term" value="F:ubiquinone binding"/>
    <property type="evidence" value="ECO:0007669"/>
    <property type="project" value="TreeGrafter"/>
</dbReference>
<feature type="transmembrane region" description="Helical" evidence="17">
    <location>
        <begin position="340"/>
        <end position="361"/>
    </location>
</feature>
<feature type="transmembrane region" description="Helical" evidence="17">
    <location>
        <begin position="270"/>
        <end position="292"/>
    </location>
</feature>
<comment type="function">
    <text evidence="1">Core subunit of the mitochondrial membrane respiratory chain NADH dehydrogenase (Complex I) that is believed to belong to the minimal assembly required for catalysis. Complex I functions in the transfer of electrons from NADH to the respiratory chain. The immediate electron acceptor for the enzyme is believed to be ubiquinone.</text>
</comment>
<dbReference type="GO" id="GO:0003954">
    <property type="term" value="F:NADH dehydrogenase activity"/>
    <property type="evidence" value="ECO:0007669"/>
    <property type="project" value="TreeGrafter"/>
</dbReference>
<evidence type="ECO:0000256" key="9">
    <source>
        <dbReference type="ARBA" id="ARBA00022967"/>
    </source>
</evidence>
<dbReference type="InterPro" id="IPR001750">
    <property type="entry name" value="ND/Mrp_TM"/>
</dbReference>
<evidence type="ECO:0000256" key="16">
    <source>
        <dbReference type="ARBA" id="ARBA00049551"/>
    </source>
</evidence>
<feature type="transmembrane region" description="Helical" evidence="17">
    <location>
        <begin position="107"/>
        <end position="129"/>
    </location>
</feature>
<proteinExistence type="inferred from homology"/>
<keyword evidence="11 17" id="KW-1133">Transmembrane helix</keyword>
<reference evidence="20" key="2">
    <citation type="journal article" date="2022" name="Syst. Entomol.">
        <title>Massive gene rearrangements of mitochondrial genomes and implications for the phylogeny of Trichoptera (Insecta).</title>
        <authorList>
            <person name="Ge X."/>
            <person name="Peng L."/>
            <person name="Vogler A.P."/>
            <person name="Morse J.C."/>
            <person name="Yang L."/>
            <person name="Sun C."/>
            <person name="Wang B."/>
        </authorList>
    </citation>
    <scope>NUCLEOTIDE SEQUENCE</scope>
</reference>
<feature type="transmembrane region" description="Helical" evidence="17">
    <location>
        <begin position="53"/>
        <end position="71"/>
    </location>
</feature>
<feature type="transmembrane region" description="Helical" evidence="17">
    <location>
        <begin position="298"/>
        <end position="319"/>
    </location>
</feature>
<evidence type="ECO:0000256" key="3">
    <source>
        <dbReference type="ARBA" id="ARBA00009025"/>
    </source>
</evidence>
<evidence type="ECO:0000256" key="17">
    <source>
        <dbReference type="RuleBase" id="RU003297"/>
    </source>
</evidence>
<evidence type="ECO:0000256" key="6">
    <source>
        <dbReference type="ARBA" id="ARBA00022448"/>
    </source>
</evidence>
<name>A0A9E8RT78_9NEOP</name>
<dbReference type="AlphaFoldDB" id="A0A9E8RT78"/>
<comment type="function">
    <text evidence="17">Core subunit of the mitochondrial membrane respiratory chain NADH dehydrogenase (Complex I) which catalyzes electron transfer from NADH through the respiratory chain, using ubiquinone as an electron acceptor. Essential for the catalytic activity and assembly of complex I.</text>
</comment>
<evidence type="ECO:0000256" key="7">
    <source>
        <dbReference type="ARBA" id="ARBA00022660"/>
    </source>
</evidence>
<sequence length="441" mass="51218">MMSYLLFMISLLILMNFYWLVQMSLILLMVVMVFNSLDFFCFMKLYGNMGFDLMSFCLILLSIWIIMLMYMASFMFYINNYNLIMLNLMFLLLLIFLYLTFSVLDMFMFYLFFESSLIPMVLLIFGWGFQLERVNAVIYLLFYTLFVSLPLMVSIFYIYTKEKSVVFNILLKCDFNSVLLYFMMMMAFLVKLPMVFVHLWLPKAHVEAPVSGSMILAGVMLKLGCYGMIRVVGLFSKINLKIGGFLVSLSLVGSAYICLLCLYQVDFKKLIAYSSVVHMGIFLAGLMTMSNWGIMGGIYMMIGHGLCSSGLFSLINLNYERLHTRSLVMNKGMLNILPSFSLWWFLLLSSNMAAPFSLNLISEISIINSLVGYSFMCAFFILVIFFGGGVYNLYLFMVSQHGKVIYLKNNFFNLSIREYLLMFLHWVPLNLLFLKLEFFLY</sequence>
<reference evidence="20" key="1">
    <citation type="submission" date="2021-11" db="EMBL/GenBank/DDBJ databases">
        <authorList>
            <person name="Ge X.-Y."/>
            <person name="Peng L."/>
            <person name="Sun C.-H."/>
            <person name="Wang B.-X."/>
        </authorList>
    </citation>
    <scope>NUCLEOTIDE SEQUENCE</scope>
</reference>
<evidence type="ECO:0000256" key="4">
    <source>
        <dbReference type="ARBA" id="ARBA00012944"/>
    </source>
</evidence>
<dbReference type="Pfam" id="PF00361">
    <property type="entry name" value="Proton_antipo_M"/>
    <property type="match status" value="1"/>
</dbReference>
<dbReference type="GO" id="GO:0042773">
    <property type="term" value="P:ATP synthesis coupled electron transport"/>
    <property type="evidence" value="ECO:0007669"/>
    <property type="project" value="InterPro"/>
</dbReference>
<evidence type="ECO:0000256" key="2">
    <source>
        <dbReference type="ARBA" id="ARBA00004225"/>
    </source>
</evidence>
<evidence type="ECO:0000256" key="11">
    <source>
        <dbReference type="ARBA" id="ARBA00022989"/>
    </source>
</evidence>
<comment type="similarity">
    <text evidence="3 17">Belongs to the complex I subunit 4 family.</text>
</comment>
<dbReference type="EC" id="7.1.1.2" evidence="4 17"/>
<accession>A0A9E8RT78</accession>
<keyword evidence="15 17" id="KW-0472">Membrane</keyword>
<comment type="catalytic activity">
    <reaction evidence="16 17">
        <text>a ubiquinone + NADH + 5 H(+)(in) = a ubiquinol + NAD(+) + 4 H(+)(out)</text>
        <dbReference type="Rhea" id="RHEA:29091"/>
        <dbReference type="Rhea" id="RHEA-COMP:9565"/>
        <dbReference type="Rhea" id="RHEA-COMP:9566"/>
        <dbReference type="ChEBI" id="CHEBI:15378"/>
        <dbReference type="ChEBI" id="CHEBI:16389"/>
        <dbReference type="ChEBI" id="CHEBI:17976"/>
        <dbReference type="ChEBI" id="CHEBI:57540"/>
        <dbReference type="ChEBI" id="CHEBI:57945"/>
        <dbReference type="EC" id="7.1.1.2"/>
    </reaction>
</comment>
<dbReference type="GO" id="GO:0015990">
    <property type="term" value="P:electron transport coupled proton transport"/>
    <property type="evidence" value="ECO:0007669"/>
    <property type="project" value="TreeGrafter"/>
</dbReference>
<keyword evidence="13 17" id="KW-0830">Ubiquinone</keyword>
<evidence type="ECO:0000256" key="12">
    <source>
        <dbReference type="ARBA" id="ARBA00023027"/>
    </source>
</evidence>
<keyword evidence="8 17" id="KW-0812">Transmembrane</keyword>
<dbReference type="GO" id="GO:0008137">
    <property type="term" value="F:NADH dehydrogenase (ubiquinone) activity"/>
    <property type="evidence" value="ECO:0007669"/>
    <property type="project" value="UniProtKB-UniRule"/>
</dbReference>
<dbReference type="GeneID" id="77426802"/>
<dbReference type="PRINTS" id="PR01437">
    <property type="entry name" value="NUOXDRDTASE4"/>
</dbReference>
<feature type="transmembrane region" description="Helical" evidence="17">
    <location>
        <begin position="213"/>
        <end position="236"/>
    </location>
</feature>
<feature type="transmembrane region" description="Helical" evidence="17">
    <location>
        <begin position="242"/>
        <end position="263"/>
    </location>
</feature>
<geneLocation type="mitochondrion" evidence="20"/>
<evidence type="ECO:0000259" key="18">
    <source>
        <dbReference type="Pfam" id="PF00361"/>
    </source>
</evidence>
<dbReference type="GO" id="GO:0031966">
    <property type="term" value="C:mitochondrial membrane"/>
    <property type="evidence" value="ECO:0007669"/>
    <property type="project" value="UniProtKB-SubCell"/>
</dbReference>
<organism evidence="20">
    <name type="scientific">Triaenodes qinglingensis</name>
    <dbReference type="NCBI Taxonomy" id="2904906"/>
    <lineage>
        <taxon>Eukaryota</taxon>
        <taxon>Metazoa</taxon>
        <taxon>Ecdysozoa</taxon>
        <taxon>Arthropoda</taxon>
        <taxon>Hexapoda</taxon>
        <taxon>Insecta</taxon>
        <taxon>Pterygota</taxon>
        <taxon>Neoptera</taxon>
        <taxon>Endopterygota</taxon>
        <taxon>Trichoptera</taxon>
        <taxon>Integripalpia</taxon>
        <taxon>Brevitentoria</taxon>
        <taxon>Leptoceroidea</taxon>
        <taxon>Leptoceridae</taxon>
        <taxon>Leptocerinae</taxon>
        <taxon>Triaenodini</taxon>
        <taxon>Triaenodes</taxon>
    </lineage>
</organism>
<dbReference type="RefSeq" id="YP_010586623.1">
    <property type="nucleotide sequence ID" value="NC_069289.1"/>
</dbReference>
<protein>
    <recommendedName>
        <fullName evidence="5 17">NADH-ubiquinone oxidoreductase chain 4</fullName>
        <ecNumber evidence="4 17">7.1.1.2</ecNumber>
    </recommendedName>
</protein>
<dbReference type="InterPro" id="IPR000260">
    <property type="entry name" value="NADH4_N"/>
</dbReference>
<evidence type="ECO:0000256" key="1">
    <source>
        <dbReference type="ARBA" id="ARBA00003257"/>
    </source>
</evidence>
<evidence type="ECO:0000256" key="8">
    <source>
        <dbReference type="ARBA" id="ARBA00022692"/>
    </source>
</evidence>
<dbReference type="CTD" id="4538"/>
<evidence type="ECO:0000256" key="15">
    <source>
        <dbReference type="ARBA" id="ARBA00023136"/>
    </source>
</evidence>
<keyword evidence="12 17" id="KW-0520">NAD</keyword>
<dbReference type="EMBL" id="OL678054">
    <property type="protein sequence ID" value="UZZ44437.1"/>
    <property type="molecule type" value="Genomic_DNA"/>
</dbReference>
<feature type="domain" description="NADH:quinone oxidoreductase/Mrp antiporter transmembrane" evidence="18">
    <location>
        <begin position="105"/>
        <end position="382"/>
    </location>
</feature>
<feature type="transmembrane region" description="Helical" evidence="17">
    <location>
        <begin position="179"/>
        <end position="201"/>
    </location>
</feature>
<gene>
    <name evidence="20" type="primary">ND4</name>
</gene>
<evidence type="ECO:0000256" key="14">
    <source>
        <dbReference type="ARBA" id="ARBA00023128"/>
    </source>
</evidence>
<feature type="transmembrane region" description="Helical" evidence="17">
    <location>
        <begin position="136"/>
        <end position="159"/>
    </location>
</feature>
<dbReference type="PANTHER" id="PTHR43507:SF20">
    <property type="entry name" value="NADH-UBIQUINONE OXIDOREDUCTASE CHAIN 4"/>
    <property type="match status" value="1"/>
</dbReference>
<evidence type="ECO:0000256" key="10">
    <source>
        <dbReference type="ARBA" id="ARBA00022982"/>
    </source>
</evidence>
<evidence type="ECO:0000259" key="19">
    <source>
        <dbReference type="Pfam" id="PF01059"/>
    </source>
</evidence>
<keyword evidence="6 17" id="KW-0813">Transport</keyword>
<feature type="transmembrane region" description="Helical" evidence="17">
    <location>
        <begin position="419"/>
        <end position="440"/>
    </location>
</feature>
<evidence type="ECO:0000313" key="20">
    <source>
        <dbReference type="EMBL" id="UZZ44437.1"/>
    </source>
</evidence>
<evidence type="ECO:0000256" key="13">
    <source>
        <dbReference type="ARBA" id="ARBA00023075"/>
    </source>
</evidence>
<dbReference type="InterPro" id="IPR003918">
    <property type="entry name" value="NADH_UbQ_OxRdtase"/>
</dbReference>
<comment type="subcellular location">
    <subcellularLocation>
        <location evidence="2 17">Mitochondrion membrane</location>
        <topology evidence="2 17">Multi-pass membrane protein</topology>
    </subcellularLocation>
</comment>
<keyword evidence="10 17" id="KW-0249">Electron transport</keyword>
<feature type="transmembrane region" description="Helical" evidence="17">
    <location>
        <begin position="373"/>
        <end position="398"/>
    </location>
</feature>
<dbReference type="Pfam" id="PF01059">
    <property type="entry name" value="Oxidored_q5_N"/>
    <property type="match status" value="1"/>
</dbReference>
<evidence type="ECO:0000256" key="5">
    <source>
        <dbReference type="ARBA" id="ARBA00021006"/>
    </source>
</evidence>
<keyword evidence="9" id="KW-1278">Translocase</keyword>
<feature type="domain" description="NADH:ubiquinone oxidoreductase chain 4 N-terminal" evidence="19">
    <location>
        <begin position="1"/>
        <end position="100"/>
    </location>
</feature>
<feature type="transmembrane region" description="Helical" evidence="17">
    <location>
        <begin position="7"/>
        <end position="33"/>
    </location>
</feature>
<feature type="transmembrane region" description="Helical" evidence="17">
    <location>
        <begin position="83"/>
        <end position="101"/>
    </location>
</feature>
<keyword evidence="7 17" id="KW-0679">Respiratory chain</keyword>
<keyword evidence="14 17" id="KW-0496">Mitochondrion</keyword>
<dbReference type="PANTHER" id="PTHR43507">
    <property type="entry name" value="NADH-UBIQUINONE OXIDOREDUCTASE CHAIN 4"/>
    <property type="match status" value="1"/>
</dbReference>